<feature type="domain" description="YhdP central" evidence="1">
    <location>
        <begin position="214"/>
        <end position="421"/>
    </location>
</feature>
<name>A0A076FAU8_9BACT</name>
<evidence type="ECO:0000313" key="3">
    <source>
        <dbReference type="Proteomes" id="UP000028486"/>
    </source>
</evidence>
<dbReference type="OrthoDB" id="5332226at2"/>
<sequence>MRIISQIIKKMRLFIAFLVIIISTLVLTLLHGIHVDEFNSNLIYIKELYIKLDKKLIVNIKNIKINKEKNKKTSDAELLSIADNAIWINKIFKEINIQNISYDDINITMVYKDDIFFINTPYLTIDTRIYDESPLKIAVNQLNFKDFNVTLQGDLRADLAKDYYDFNGTIASYELFGDLSLKLDKEMLKYKLSNVKASSLEHFISNLAQKTGLDEEIKKWIYGYIVADDYLVEELRGKLNLKTLDYYPNELYGKARASNLVVKFHPNVTPAIAKSASVEFVDDKLIFSLNEPTYYDKSIAGSSVEIENIIGQNSNLKLHLATKSLLDSKIHEILKAYEINIPITQKSGELNSTLDLRVYFDPFKIESSGKFDLKNADILISNAPFSSKGANVILKDELISIQNANLKNEIFEADANGVIDLNQSKAEFDGEFKEICISGCEILDIKNSLQTVLLDFNQDMLITAPKLNFSMKIADQNIININDISMLKPHSKLMQSLDINGGNLEIKTTNFSDLDISLLGAKFDLPLAKISGQSYDEDDFHIKMAKNINLSSKSGLISANLDDKNLNLTLNSLKILLDSNSTDSMKYERNIHFNAKNSAVILQDLNRTINFSSFDGNLLNSELQFSGKTGDGNININKKPNSLKISGQNLSSDFANDFMGLEAFKDGNFSIRLSGVDFDTFKSEIKVQNTYLSDYKFYQRFLSFLDSIPSLLIFKVPDFNDKGFTVDNGTVLINRDANKLNIQALKLTGSSADIAGGGNIDLNSKDINIDLELKLLKDASSIISKIPLVNYIILGKDKTISTIIEVRGTLDEPKFKTEVITDILKTPYNLIKNTLELPFNLF</sequence>
<dbReference type="AlphaFoldDB" id="A0A076FAU8"/>
<keyword evidence="3" id="KW-1185">Reference proteome</keyword>
<dbReference type="EMBL" id="CP009043">
    <property type="protein sequence ID" value="AII14808.1"/>
    <property type="molecule type" value="Genomic_DNA"/>
</dbReference>
<dbReference type="eggNOG" id="COG2982">
    <property type="taxonomic scope" value="Bacteria"/>
</dbReference>
<dbReference type="Proteomes" id="UP000028486">
    <property type="component" value="Chromosome"/>
</dbReference>
<dbReference type="Pfam" id="PF13116">
    <property type="entry name" value="YhdP"/>
    <property type="match status" value="2"/>
</dbReference>
<organism evidence="2 3">
    <name type="scientific">Campylobacter iguaniorum</name>
    <dbReference type="NCBI Taxonomy" id="1244531"/>
    <lineage>
        <taxon>Bacteria</taxon>
        <taxon>Pseudomonadati</taxon>
        <taxon>Campylobacterota</taxon>
        <taxon>Epsilonproteobacteria</taxon>
        <taxon>Campylobacterales</taxon>
        <taxon>Campylobacteraceae</taxon>
        <taxon>Campylobacter</taxon>
    </lineage>
</organism>
<gene>
    <name evidence="2" type="ORF">CIG1485E_0971</name>
</gene>
<dbReference type="HOGENOM" id="CLU_007814_0_0_7"/>
<dbReference type="InterPro" id="IPR025263">
    <property type="entry name" value="YhdP_central"/>
</dbReference>
<dbReference type="STRING" id="1244531.CIG2463D_1024"/>
<dbReference type="KEGG" id="caj:CIG1485E_0971"/>
<protein>
    <recommendedName>
        <fullName evidence="1">YhdP central domain-containing protein</fullName>
    </recommendedName>
</protein>
<proteinExistence type="predicted"/>
<evidence type="ECO:0000259" key="1">
    <source>
        <dbReference type="Pfam" id="PF13116"/>
    </source>
</evidence>
<feature type="domain" description="YhdP central" evidence="1">
    <location>
        <begin position="547"/>
        <end position="814"/>
    </location>
</feature>
<dbReference type="RefSeq" id="WP_144242173.1">
    <property type="nucleotide sequence ID" value="NZ_CP009043.1"/>
</dbReference>
<evidence type="ECO:0000313" key="2">
    <source>
        <dbReference type="EMBL" id="AII14808.1"/>
    </source>
</evidence>
<accession>A0A076FAU8</accession>
<reference evidence="3" key="1">
    <citation type="journal article" date="2014" name="Genome Announc.">
        <title>Complete Genome Sequence of Campylobacter iguaniorum Strain 1485ET, Isolated from a Bearded Dragon (Pogona vitticeps).</title>
        <authorList>
            <person name="Gilbert M.J."/>
            <person name="Miller W.G."/>
            <person name="Yee E."/>
            <person name="Kik M."/>
            <person name="Wagenaar J.A."/>
            <person name="Duim B."/>
        </authorList>
    </citation>
    <scope>NUCLEOTIDE SEQUENCE [LARGE SCALE GENOMIC DNA]</scope>
    <source>
        <strain evidence="3">1485E</strain>
    </source>
</reference>